<dbReference type="Gene3D" id="1.20.120.350">
    <property type="entry name" value="Voltage-gated potassium channels. Chain C"/>
    <property type="match status" value="1"/>
</dbReference>
<evidence type="ECO:0000256" key="7">
    <source>
        <dbReference type="SAM" id="Phobius"/>
    </source>
</evidence>
<dbReference type="InterPro" id="IPR005821">
    <property type="entry name" value="Ion_trans_dom"/>
</dbReference>
<dbReference type="GO" id="GO:0005248">
    <property type="term" value="F:voltage-gated sodium channel activity"/>
    <property type="evidence" value="ECO:0007669"/>
    <property type="project" value="TreeGrafter"/>
</dbReference>
<reference evidence="9" key="1">
    <citation type="submission" date="2021-02" db="EMBL/GenBank/DDBJ databases">
        <authorList>
            <person name="Nowell W R."/>
        </authorList>
    </citation>
    <scope>NUCLEOTIDE SEQUENCE</scope>
</reference>
<dbReference type="PANTHER" id="PTHR10037">
    <property type="entry name" value="VOLTAGE-GATED CATION CHANNEL CALCIUM AND SODIUM"/>
    <property type="match status" value="1"/>
</dbReference>
<dbReference type="SUPFAM" id="SSF81324">
    <property type="entry name" value="Voltage-gated potassium channels"/>
    <property type="match status" value="1"/>
</dbReference>
<feature type="region of interest" description="Disordered" evidence="6">
    <location>
        <begin position="33"/>
        <end position="62"/>
    </location>
</feature>
<keyword evidence="2 7" id="KW-0812">Transmembrane</keyword>
<evidence type="ECO:0000313" key="9">
    <source>
        <dbReference type="EMBL" id="CAF3363190.1"/>
    </source>
</evidence>
<keyword evidence="3 7" id="KW-1133">Transmembrane helix</keyword>
<name>A0A817X2Y0_9BILA</name>
<comment type="caution">
    <text evidence="9">The sequence shown here is derived from an EMBL/GenBank/DDBJ whole genome shotgun (WGS) entry which is preliminary data.</text>
</comment>
<dbReference type="EMBL" id="CAJNYV010000512">
    <property type="protein sequence ID" value="CAF3363190.1"/>
    <property type="molecule type" value="Genomic_DNA"/>
</dbReference>
<keyword evidence="5" id="KW-0175">Coiled coil</keyword>
<proteinExistence type="predicted"/>
<evidence type="ECO:0000256" key="4">
    <source>
        <dbReference type="ARBA" id="ARBA00023136"/>
    </source>
</evidence>
<dbReference type="GO" id="GO:0086010">
    <property type="term" value="P:membrane depolarization during action potential"/>
    <property type="evidence" value="ECO:0007669"/>
    <property type="project" value="TreeGrafter"/>
</dbReference>
<comment type="subcellular location">
    <subcellularLocation>
        <location evidence="1">Membrane</location>
        <topology evidence="1">Multi-pass membrane protein</topology>
    </subcellularLocation>
</comment>
<feature type="transmembrane region" description="Helical" evidence="7">
    <location>
        <begin position="205"/>
        <end position="228"/>
    </location>
</feature>
<feature type="transmembrane region" description="Helical" evidence="7">
    <location>
        <begin position="140"/>
        <end position="160"/>
    </location>
</feature>
<feature type="transmembrane region" description="Helical" evidence="7">
    <location>
        <begin position="322"/>
        <end position="349"/>
    </location>
</feature>
<evidence type="ECO:0000256" key="1">
    <source>
        <dbReference type="ARBA" id="ARBA00004141"/>
    </source>
</evidence>
<evidence type="ECO:0000259" key="8">
    <source>
        <dbReference type="Pfam" id="PF00520"/>
    </source>
</evidence>
<dbReference type="GO" id="GO:0001518">
    <property type="term" value="C:voltage-gated sodium channel complex"/>
    <property type="evidence" value="ECO:0007669"/>
    <property type="project" value="TreeGrafter"/>
</dbReference>
<dbReference type="InterPro" id="IPR027359">
    <property type="entry name" value="Volt_channel_dom_sf"/>
</dbReference>
<evidence type="ECO:0000256" key="6">
    <source>
        <dbReference type="SAM" id="MobiDB-lite"/>
    </source>
</evidence>
<dbReference type="InterPro" id="IPR043203">
    <property type="entry name" value="VGCC_Ca_Na"/>
</dbReference>
<dbReference type="Gene3D" id="1.10.287.70">
    <property type="match status" value="1"/>
</dbReference>
<dbReference type="GO" id="GO:0019228">
    <property type="term" value="P:neuronal action potential"/>
    <property type="evidence" value="ECO:0007669"/>
    <property type="project" value="TreeGrafter"/>
</dbReference>
<keyword evidence="4 7" id="KW-0472">Membrane</keyword>
<dbReference type="PANTHER" id="PTHR10037:SF288">
    <property type="entry name" value="SODIUM CHANNEL PROTEIN PARA"/>
    <property type="match status" value="1"/>
</dbReference>
<feature type="domain" description="Ion transport" evidence="8">
    <location>
        <begin position="274"/>
        <end position="348"/>
    </location>
</feature>
<evidence type="ECO:0000256" key="3">
    <source>
        <dbReference type="ARBA" id="ARBA00022989"/>
    </source>
</evidence>
<protein>
    <recommendedName>
        <fullName evidence="8">Ion transport domain-containing protein</fullName>
    </recommendedName>
</protein>
<accession>A0A817X2Y0</accession>
<dbReference type="Proteomes" id="UP000663865">
    <property type="component" value="Unassembled WGS sequence"/>
</dbReference>
<evidence type="ECO:0000256" key="2">
    <source>
        <dbReference type="ARBA" id="ARBA00022692"/>
    </source>
</evidence>
<sequence length="574" mass="66464">MNYKSIVFREFTQESFRRIQRYRQEDAERIAAKRSEHQTTREDNNNKNHCTNKPSNDKHIDHKRMPNKELAVGQTLPRLLQNKFPAELIGKPIEEIDSYYRAEYIFVVINRNNTIFRFSATSACFVFSPFNCFRRLAIRILTHSLFSALVMITILSNCVFMTLRNAPEATEYVFTIIYSLEALTKCIARGFILQEYTFLRDPWNWLDFIVITLAYITFFVNLGKVAVLRTFRVLRALKTVAVIPAYWYQKNEVYVLCGNATGSVKCPYGYVCWKDRGMNPNFGYTSFDNYGWAMLSCFRLMTQDYWENLYLLVLSASGRYHFLYFLAIIFFGSFYLINLILAIVSMSYLGQQTLVEAENEERERRKIQDDIDLENEEVQKALEAHVLLHAETALGGEDANCRISYSGISIECEQNETKHESNSIGSLQASPSLFQFDRSSLTVPYVTANGATRIPFFDETQQNSPNEDRKSQQTNSISCFPEINQNDGDLSITLYQDKPPMVCAPMNKLLAVPEFDRISVRSKSELFYDIFHKTFMGSSLYVLVNMCIRSKFEKVIVSVGEWYRTSDYKLGTDS</sequence>
<dbReference type="Pfam" id="PF00520">
    <property type="entry name" value="Ion_trans"/>
    <property type="match status" value="2"/>
</dbReference>
<feature type="domain" description="Ion transport" evidence="8">
    <location>
        <begin position="143"/>
        <end position="244"/>
    </location>
</feature>
<evidence type="ECO:0000313" key="10">
    <source>
        <dbReference type="Proteomes" id="UP000663865"/>
    </source>
</evidence>
<organism evidence="9 10">
    <name type="scientific">Rotaria socialis</name>
    <dbReference type="NCBI Taxonomy" id="392032"/>
    <lineage>
        <taxon>Eukaryota</taxon>
        <taxon>Metazoa</taxon>
        <taxon>Spiralia</taxon>
        <taxon>Gnathifera</taxon>
        <taxon>Rotifera</taxon>
        <taxon>Eurotatoria</taxon>
        <taxon>Bdelloidea</taxon>
        <taxon>Philodinida</taxon>
        <taxon>Philodinidae</taxon>
        <taxon>Rotaria</taxon>
    </lineage>
</organism>
<dbReference type="FunFam" id="1.20.120.350:FF:000036">
    <property type="entry name" value="Voltage-dependent sodium channel SCN10A"/>
    <property type="match status" value="1"/>
</dbReference>
<feature type="compositionally biased region" description="Basic and acidic residues" evidence="6">
    <location>
        <begin position="33"/>
        <end position="46"/>
    </location>
</feature>
<evidence type="ECO:0000256" key="5">
    <source>
        <dbReference type="SAM" id="Coils"/>
    </source>
</evidence>
<feature type="coiled-coil region" evidence="5">
    <location>
        <begin position="357"/>
        <end position="384"/>
    </location>
</feature>
<dbReference type="AlphaFoldDB" id="A0A817X2Y0"/>
<gene>
    <name evidence="9" type="ORF">KIK155_LOCUS4678</name>
</gene>